<keyword evidence="1" id="KW-0472">Membrane</keyword>
<evidence type="ECO:0008006" key="4">
    <source>
        <dbReference type="Google" id="ProtNLM"/>
    </source>
</evidence>
<accession>K0TP66</accession>
<keyword evidence="1" id="KW-1133">Transmembrane helix</keyword>
<gene>
    <name evidence="2" type="ORF">THAOC_04142</name>
</gene>
<proteinExistence type="predicted"/>
<keyword evidence="1" id="KW-0812">Transmembrane</keyword>
<keyword evidence="3" id="KW-1185">Reference proteome</keyword>
<sequence>MSHCARGSAEWPRDCGQLKAMTKNRDRLLQVFVLSVLIIVFSIAIAIRPKSNYDEAEAAAANPMDEDMLESDAATVNSTNEDVSDAFKFVGATEIDMTTMTTAPAVLGNSDAPSQSPSTVATSQPSDGVGAVTFFAVGDVPYTAVEACLLPYELDKLADLGGSFIVHLGDIQDGKSSSCPESMHRRVSQIFESSPVPAFFVIGDNGWLDCENPEESYELWNNHLFFYEERTDLKWPPLGADVIHHSNYSEFWSFELDKVLFIGQGLPAPRHGNVDVESDEWQDYMTANAEWTAYNLEKGANQALAVVIFGHSLSSTSDGGPTKAYFEQLKGIAMSNSNLPFLFIEDYHWWEDAVFDDVPNLRRIALDDTITPTSITVDLNAAGGVQNIFQYNRRCWCTNDHRPTRLITYEEGSACEGACATNLCMGESRCGADDGADCN</sequence>
<protein>
    <recommendedName>
        <fullName evidence="4">Calcineurin-like phosphoesterase domain-containing protein</fullName>
    </recommendedName>
</protein>
<evidence type="ECO:0000313" key="3">
    <source>
        <dbReference type="Proteomes" id="UP000266841"/>
    </source>
</evidence>
<dbReference type="InterPro" id="IPR029052">
    <property type="entry name" value="Metallo-depent_PP-like"/>
</dbReference>
<dbReference type="OrthoDB" id="48740at2759"/>
<dbReference type="SUPFAM" id="SSF56300">
    <property type="entry name" value="Metallo-dependent phosphatases"/>
    <property type="match status" value="1"/>
</dbReference>
<evidence type="ECO:0000256" key="1">
    <source>
        <dbReference type="SAM" id="Phobius"/>
    </source>
</evidence>
<dbReference type="AlphaFoldDB" id="K0TP66"/>
<reference evidence="2 3" key="1">
    <citation type="journal article" date="2012" name="Genome Biol.">
        <title>Genome and low-iron response of an oceanic diatom adapted to chronic iron limitation.</title>
        <authorList>
            <person name="Lommer M."/>
            <person name="Specht M."/>
            <person name="Roy A.S."/>
            <person name="Kraemer L."/>
            <person name="Andreson R."/>
            <person name="Gutowska M.A."/>
            <person name="Wolf J."/>
            <person name="Bergner S.V."/>
            <person name="Schilhabel M.B."/>
            <person name="Klostermeier U.C."/>
            <person name="Beiko R.G."/>
            <person name="Rosenstiel P."/>
            <person name="Hippler M."/>
            <person name="Laroche J."/>
        </authorList>
    </citation>
    <scope>NUCLEOTIDE SEQUENCE [LARGE SCALE GENOMIC DNA]</scope>
    <source>
        <strain evidence="2 3">CCMP1005</strain>
    </source>
</reference>
<dbReference type="Proteomes" id="UP000266841">
    <property type="component" value="Unassembled WGS sequence"/>
</dbReference>
<comment type="caution">
    <text evidence="2">The sequence shown here is derived from an EMBL/GenBank/DDBJ whole genome shotgun (WGS) entry which is preliminary data.</text>
</comment>
<dbReference type="EMBL" id="AGNL01003874">
    <property type="protein sequence ID" value="EJK74192.1"/>
    <property type="molecule type" value="Genomic_DNA"/>
</dbReference>
<feature type="transmembrane region" description="Helical" evidence="1">
    <location>
        <begin position="28"/>
        <end position="47"/>
    </location>
</feature>
<name>K0TP66_THAOC</name>
<organism evidence="2 3">
    <name type="scientific">Thalassiosira oceanica</name>
    <name type="common">Marine diatom</name>
    <dbReference type="NCBI Taxonomy" id="159749"/>
    <lineage>
        <taxon>Eukaryota</taxon>
        <taxon>Sar</taxon>
        <taxon>Stramenopiles</taxon>
        <taxon>Ochrophyta</taxon>
        <taxon>Bacillariophyta</taxon>
        <taxon>Coscinodiscophyceae</taxon>
        <taxon>Thalassiosirophycidae</taxon>
        <taxon>Thalassiosirales</taxon>
        <taxon>Thalassiosiraceae</taxon>
        <taxon>Thalassiosira</taxon>
    </lineage>
</organism>
<evidence type="ECO:0000313" key="2">
    <source>
        <dbReference type="EMBL" id="EJK74192.1"/>
    </source>
</evidence>